<sequence>MNLYEASLNGIRACGSARKQEVGHHHYVIPFCSRVDSCTLHFTISNTTQQQSHKTAAKDEYRDQQVLHRQEIMAMSLAEQSAGTMDMPFICHHEFAFVWGTVVNQKLLDGPQNMLDPPWLNFAEIQTFTTGATSSTLDSQTLKTGKALPPGTSHGSPSQESLIIGVGGSFHLVALSGT</sequence>
<name>A0A2H3DG09_ARMGA</name>
<proteinExistence type="predicted"/>
<accession>A0A2H3DG09</accession>
<feature type="region of interest" description="Disordered" evidence="1">
    <location>
        <begin position="136"/>
        <end position="160"/>
    </location>
</feature>
<reference evidence="3" key="1">
    <citation type="journal article" date="2017" name="Nat. Ecol. Evol.">
        <title>Genome expansion and lineage-specific genetic innovations in the forest pathogenic fungi Armillaria.</title>
        <authorList>
            <person name="Sipos G."/>
            <person name="Prasanna A.N."/>
            <person name="Walter M.C."/>
            <person name="O'Connor E."/>
            <person name="Balint B."/>
            <person name="Krizsan K."/>
            <person name="Kiss B."/>
            <person name="Hess J."/>
            <person name="Varga T."/>
            <person name="Slot J."/>
            <person name="Riley R."/>
            <person name="Boka B."/>
            <person name="Rigling D."/>
            <person name="Barry K."/>
            <person name="Lee J."/>
            <person name="Mihaltcheva S."/>
            <person name="LaButti K."/>
            <person name="Lipzen A."/>
            <person name="Waldron R."/>
            <person name="Moloney N.M."/>
            <person name="Sperisen C."/>
            <person name="Kredics L."/>
            <person name="Vagvoelgyi C."/>
            <person name="Patrignani A."/>
            <person name="Fitzpatrick D."/>
            <person name="Nagy I."/>
            <person name="Doyle S."/>
            <person name="Anderson J.B."/>
            <person name="Grigoriev I.V."/>
            <person name="Gueldener U."/>
            <person name="Muensterkoetter M."/>
            <person name="Nagy L.G."/>
        </authorList>
    </citation>
    <scope>NUCLEOTIDE SEQUENCE [LARGE SCALE GENOMIC DNA]</scope>
    <source>
        <strain evidence="3">Ar21-2</strain>
    </source>
</reference>
<dbReference type="Proteomes" id="UP000217790">
    <property type="component" value="Unassembled WGS sequence"/>
</dbReference>
<dbReference type="InParanoid" id="A0A2H3DG09"/>
<evidence type="ECO:0000256" key="1">
    <source>
        <dbReference type="SAM" id="MobiDB-lite"/>
    </source>
</evidence>
<evidence type="ECO:0000313" key="2">
    <source>
        <dbReference type="EMBL" id="PBK93070.1"/>
    </source>
</evidence>
<keyword evidence="3" id="KW-1185">Reference proteome</keyword>
<dbReference type="AlphaFoldDB" id="A0A2H3DG09"/>
<evidence type="ECO:0000313" key="3">
    <source>
        <dbReference type="Proteomes" id="UP000217790"/>
    </source>
</evidence>
<dbReference type="EMBL" id="KZ293657">
    <property type="protein sequence ID" value="PBK93070.1"/>
    <property type="molecule type" value="Genomic_DNA"/>
</dbReference>
<organism evidence="2 3">
    <name type="scientific">Armillaria gallica</name>
    <name type="common">Bulbous honey fungus</name>
    <name type="synonym">Armillaria bulbosa</name>
    <dbReference type="NCBI Taxonomy" id="47427"/>
    <lineage>
        <taxon>Eukaryota</taxon>
        <taxon>Fungi</taxon>
        <taxon>Dikarya</taxon>
        <taxon>Basidiomycota</taxon>
        <taxon>Agaricomycotina</taxon>
        <taxon>Agaricomycetes</taxon>
        <taxon>Agaricomycetidae</taxon>
        <taxon>Agaricales</taxon>
        <taxon>Marasmiineae</taxon>
        <taxon>Physalacriaceae</taxon>
        <taxon>Armillaria</taxon>
    </lineage>
</organism>
<gene>
    <name evidence="2" type="ORF">ARMGADRAFT_1030501</name>
</gene>
<protein>
    <submittedName>
        <fullName evidence="2">Uncharacterized protein</fullName>
    </submittedName>
</protein>